<organism evidence="2 3">
    <name type="scientific">Paracoccus liaowanqingii</name>
    <dbReference type="NCBI Taxonomy" id="2560053"/>
    <lineage>
        <taxon>Bacteria</taxon>
        <taxon>Pseudomonadati</taxon>
        <taxon>Pseudomonadota</taxon>
        <taxon>Alphaproteobacteria</taxon>
        <taxon>Rhodobacterales</taxon>
        <taxon>Paracoccaceae</taxon>
        <taxon>Paracoccus</taxon>
    </lineage>
</organism>
<dbReference type="RefSeq" id="WP_135314166.1">
    <property type="nucleotide sequence ID" value="NZ_CP038439.1"/>
</dbReference>
<proteinExistence type="predicted"/>
<protein>
    <submittedName>
        <fullName evidence="2">Uncharacterized protein</fullName>
    </submittedName>
</protein>
<feature type="region of interest" description="Disordered" evidence="1">
    <location>
        <begin position="1"/>
        <end position="27"/>
    </location>
</feature>
<dbReference type="AlphaFoldDB" id="A0A4P7HRD6"/>
<dbReference type="KEGG" id="plia:E4191_15300"/>
<sequence>MEADAQRHQSPCSDRRPDGRRKNEMQDCQRCQSEAEARLSAGSAIAVPAITIFLKSSLSATWSHRREEPEADGRYAAPSTLLKNALLDAEP</sequence>
<evidence type="ECO:0000256" key="1">
    <source>
        <dbReference type="SAM" id="MobiDB-lite"/>
    </source>
</evidence>
<accession>A0A4P7HRD6</accession>
<gene>
    <name evidence="2" type="ORF">E4191_15300</name>
</gene>
<evidence type="ECO:0000313" key="3">
    <source>
        <dbReference type="Proteomes" id="UP000296374"/>
    </source>
</evidence>
<reference evidence="3" key="1">
    <citation type="submission" date="2019-03" db="EMBL/GenBank/DDBJ databases">
        <authorList>
            <person name="Li J."/>
        </authorList>
    </citation>
    <scope>NUCLEOTIDE SEQUENCE [LARGE SCALE GENOMIC DNA]</scope>
    <source>
        <strain evidence="3">2251</strain>
    </source>
</reference>
<dbReference type="Proteomes" id="UP000296374">
    <property type="component" value="Chromosome"/>
</dbReference>
<dbReference type="EMBL" id="CP038439">
    <property type="protein sequence ID" value="QBX35901.1"/>
    <property type="molecule type" value="Genomic_DNA"/>
</dbReference>
<name>A0A4P7HRD6_9RHOB</name>
<evidence type="ECO:0000313" key="2">
    <source>
        <dbReference type="EMBL" id="QBX35901.1"/>
    </source>
</evidence>